<reference evidence="3" key="1">
    <citation type="submission" date="2019-07" db="EMBL/GenBank/DDBJ databases">
        <title>Annotation for the trematode Paragonimus miyazaki's.</title>
        <authorList>
            <person name="Choi Y.-J."/>
        </authorList>
    </citation>
    <scope>NUCLEOTIDE SEQUENCE</scope>
    <source>
        <strain evidence="3">Japan</strain>
    </source>
</reference>
<comment type="caution">
    <text evidence="3">The sequence shown here is derived from an EMBL/GenBank/DDBJ whole genome shotgun (WGS) entry which is preliminary data.</text>
</comment>
<evidence type="ECO:0000256" key="2">
    <source>
        <dbReference type="SAM" id="MobiDB-lite"/>
    </source>
</evidence>
<feature type="region of interest" description="Disordered" evidence="2">
    <location>
        <begin position="386"/>
        <end position="423"/>
    </location>
</feature>
<evidence type="ECO:0000256" key="1">
    <source>
        <dbReference type="SAM" id="Coils"/>
    </source>
</evidence>
<organism evidence="3 4">
    <name type="scientific">Paragonimus skrjabini miyazakii</name>
    <dbReference type="NCBI Taxonomy" id="59628"/>
    <lineage>
        <taxon>Eukaryota</taxon>
        <taxon>Metazoa</taxon>
        <taxon>Spiralia</taxon>
        <taxon>Lophotrochozoa</taxon>
        <taxon>Platyhelminthes</taxon>
        <taxon>Trematoda</taxon>
        <taxon>Digenea</taxon>
        <taxon>Plagiorchiida</taxon>
        <taxon>Troglotremata</taxon>
        <taxon>Troglotrematidae</taxon>
        <taxon>Paragonimus</taxon>
    </lineage>
</organism>
<gene>
    <name evidence="3" type="ORF">EG68_08602</name>
</gene>
<evidence type="ECO:0000313" key="3">
    <source>
        <dbReference type="EMBL" id="KAF7252998.1"/>
    </source>
</evidence>
<evidence type="ECO:0008006" key="5">
    <source>
        <dbReference type="Google" id="ProtNLM"/>
    </source>
</evidence>
<feature type="region of interest" description="Disordered" evidence="2">
    <location>
        <begin position="477"/>
        <end position="521"/>
    </location>
</feature>
<dbReference type="AlphaFoldDB" id="A0A8S9YIR3"/>
<dbReference type="EMBL" id="JTDE01004793">
    <property type="protein sequence ID" value="KAF7252998.1"/>
    <property type="molecule type" value="Genomic_DNA"/>
</dbReference>
<name>A0A8S9YIR3_9TREM</name>
<proteinExistence type="predicted"/>
<feature type="coiled-coil region" evidence="1">
    <location>
        <begin position="159"/>
        <end position="226"/>
    </location>
</feature>
<sequence length="548" mass="63241">MQQSYPSSDFKITAERFKSHNSRSRPKRKTKSIQNKHDSSLNNFSTKSLPAQYTSLPISDYFKHAMVQKAPHSTCSPRGVNGVGDAKKLPEDFVDEIVALKKKLAFQNSQYEALSFRCRQLKDALDKKDKELTQLNNPIENAKLIQTLGDNRPQTVRIFRQLHQKLFRLEERLQEKENDYNRLVTDLKYTRVEELRIQLEIAIEEVHRLQQENSKQSLDLARLNQERLARVKKKFNDPEVGELKRRISTMGKVIKGLDEQRQELLARNHHLMMRMQQILRNDDFPKSDLEQELEHLNKPQCTSSPESHGEPDLIATIVESKLSDNLQYQQGNSVYATRVETGLVGELDSIRSQLNSFEQSNKQLMEERNFYKKQLELAKVQMDNMTEAPGSARTSECSPTVRRSPKRTKKLGDPQSQSFQLTKEEESAVLIQRAWRAHRQTCLSVRSKDKQNRFISRKEEQRKEAAITLLKSSIHGHLSRQGCTGRSKYSRKSTDDSDTGTFITEEGETTPFSEEDRSRSLTDLKAAVLGHVERQRSLSSLQPSETEQ</sequence>
<accession>A0A8S9YIR3</accession>
<evidence type="ECO:0000313" key="4">
    <source>
        <dbReference type="Proteomes" id="UP000822476"/>
    </source>
</evidence>
<dbReference type="Proteomes" id="UP000822476">
    <property type="component" value="Unassembled WGS sequence"/>
</dbReference>
<keyword evidence="4" id="KW-1185">Reference proteome</keyword>
<keyword evidence="1" id="KW-0175">Coiled coil</keyword>
<dbReference type="OrthoDB" id="2136082at2759"/>
<protein>
    <recommendedName>
        <fullName evidence="5">IQ domain-containing protein E</fullName>
    </recommendedName>
</protein>
<feature type="region of interest" description="Disordered" evidence="2">
    <location>
        <begin position="1"/>
        <end position="46"/>
    </location>
</feature>
<feature type="compositionally biased region" description="Basic residues" evidence="2">
    <location>
        <begin position="19"/>
        <end position="31"/>
    </location>
</feature>